<reference evidence="2 3" key="1">
    <citation type="journal article" date="2023" name="Arcadia Sci">
        <title>De novo assembly of a long-read Amblyomma americanum tick genome.</title>
        <authorList>
            <person name="Chou S."/>
            <person name="Poskanzer K.E."/>
            <person name="Rollins M."/>
            <person name="Thuy-Boun P.S."/>
        </authorList>
    </citation>
    <scope>NUCLEOTIDE SEQUENCE [LARGE SCALE GENOMIC DNA]</scope>
    <source>
        <strain evidence="2">F_SG_1</strain>
        <tissue evidence="2">Salivary glands</tissue>
    </source>
</reference>
<evidence type="ECO:0000313" key="3">
    <source>
        <dbReference type="Proteomes" id="UP001321473"/>
    </source>
</evidence>
<feature type="non-terminal residue" evidence="2">
    <location>
        <position position="175"/>
    </location>
</feature>
<keyword evidence="3" id="KW-1185">Reference proteome</keyword>
<name>A0AAQ4D258_AMBAM</name>
<sequence>MNPVVDIDVGLTHLQEKTQKKYGLHQLTFSDIFTGAPPTFAVSPKIKPGPVAATPGSPDAKAKARKPKQPGTPKKEDYLRTVHVHTHTSLPEILSFLLTCDIFFAVAWRSAAASTAGGKKEASEKKPSGVPDAASKEQLSSEQKAKAEAEAKAAKDREFEELLKLKMAQKEARQK</sequence>
<comment type="caution">
    <text evidence="2">The sequence shown here is derived from an EMBL/GenBank/DDBJ whole genome shotgun (WGS) entry which is preliminary data.</text>
</comment>
<dbReference type="Proteomes" id="UP001321473">
    <property type="component" value="Unassembled WGS sequence"/>
</dbReference>
<dbReference type="EMBL" id="JARKHS020036152">
    <property type="protein sequence ID" value="KAK8756548.1"/>
    <property type="molecule type" value="Genomic_DNA"/>
</dbReference>
<feature type="compositionally biased region" description="Basic and acidic residues" evidence="1">
    <location>
        <begin position="118"/>
        <end position="127"/>
    </location>
</feature>
<protein>
    <submittedName>
        <fullName evidence="2">Uncharacterized protein</fullName>
    </submittedName>
</protein>
<accession>A0AAQ4D258</accession>
<organism evidence="2 3">
    <name type="scientific">Amblyomma americanum</name>
    <name type="common">Lone star tick</name>
    <dbReference type="NCBI Taxonomy" id="6943"/>
    <lineage>
        <taxon>Eukaryota</taxon>
        <taxon>Metazoa</taxon>
        <taxon>Ecdysozoa</taxon>
        <taxon>Arthropoda</taxon>
        <taxon>Chelicerata</taxon>
        <taxon>Arachnida</taxon>
        <taxon>Acari</taxon>
        <taxon>Parasitiformes</taxon>
        <taxon>Ixodida</taxon>
        <taxon>Ixodoidea</taxon>
        <taxon>Ixodidae</taxon>
        <taxon>Amblyomminae</taxon>
        <taxon>Amblyomma</taxon>
    </lineage>
</organism>
<evidence type="ECO:0000313" key="2">
    <source>
        <dbReference type="EMBL" id="KAK8756548.1"/>
    </source>
</evidence>
<proteinExistence type="predicted"/>
<feature type="region of interest" description="Disordered" evidence="1">
    <location>
        <begin position="44"/>
        <end position="78"/>
    </location>
</feature>
<gene>
    <name evidence="2" type="ORF">V5799_000750</name>
</gene>
<dbReference type="AlphaFoldDB" id="A0AAQ4D258"/>
<feature type="compositionally biased region" description="Basic and acidic residues" evidence="1">
    <location>
        <begin position="143"/>
        <end position="153"/>
    </location>
</feature>
<feature type="region of interest" description="Disordered" evidence="1">
    <location>
        <begin position="115"/>
        <end position="153"/>
    </location>
</feature>
<evidence type="ECO:0000256" key="1">
    <source>
        <dbReference type="SAM" id="MobiDB-lite"/>
    </source>
</evidence>